<dbReference type="PANTHER" id="PTHR40027">
    <property type="entry name" value="CELL DIVISION PROTEIN DIVIC"/>
    <property type="match status" value="1"/>
</dbReference>
<reference evidence="3 4" key="1">
    <citation type="submission" date="2019-08" db="EMBL/GenBank/DDBJ databases">
        <title>Bacillus genomes from the desert of Cuatro Cienegas, Coahuila.</title>
        <authorList>
            <person name="Olmedo-Alvarez G."/>
        </authorList>
    </citation>
    <scope>NUCLEOTIDE SEQUENCE [LARGE SCALE GENOMIC DNA]</scope>
    <source>
        <strain evidence="3 4">CH40_1T</strain>
    </source>
</reference>
<keyword evidence="1" id="KW-0175">Coiled coil</keyword>
<dbReference type="PANTHER" id="PTHR40027:SF1">
    <property type="entry name" value="CELL DIVISION PROTEIN DIVIC"/>
    <property type="match status" value="1"/>
</dbReference>
<dbReference type="InterPro" id="IPR039076">
    <property type="entry name" value="DivIC"/>
</dbReference>
<comment type="caution">
    <text evidence="3">The sequence shown here is derived from an EMBL/GenBank/DDBJ whole genome shotgun (WGS) entry which is preliminary data.</text>
</comment>
<feature type="coiled-coil region" evidence="1">
    <location>
        <begin position="61"/>
        <end position="95"/>
    </location>
</feature>
<dbReference type="Pfam" id="PF04977">
    <property type="entry name" value="DivIC"/>
    <property type="match status" value="1"/>
</dbReference>
<dbReference type="RefSeq" id="WP_148948626.1">
    <property type="nucleotide sequence ID" value="NZ_VTEH01000024.1"/>
</dbReference>
<evidence type="ECO:0000256" key="1">
    <source>
        <dbReference type="SAM" id="Coils"/>
    </source>
</evidence>
<evidence type="ECO:0000313" key="4">
    <source>
        <dbReference type="Proteomes" id="UP000323317"/>
    </source>
</evidence>
<dbReference type="InterPro" id="IPR007060">
    <property type="entry name" value="FtsL/DivIC"/>
</dbReference>
<keyword evidence="2" id="KW-0812">Transmembrane</keyword>
<gene>
    <name evidence="3" type="ORF">FZC79_20830</name>
</gene>
<dbReference type="GO" id="GO:0051301">
    <property type="term" value="P:cell division"/>
    <property type="evidence" value="ECO:0007669"/>
    <property type="project" value="InterPro"/>
</dbReference>
<accession>A0A5D4KA09</accession>
<evidence type="ECO:0000313" key="3">
    <source>
        <dbReference type="EMBL" id="TYR72903.1"/>
    </source>
</evidence>
<protein>
    <submittedName>
        <fullName evidence="3">Septum formation initiator family protein</fullName>
    </submittedName>
</protein>
<dbReference type="Proteomes" id="UP000323317">
    <property type="component" value="Unassembled WGS sequence"/>
</dbReference>
<evidence type="ECO:0000256" key="2">
    <source>
        <dbReference type="SAM" id="Phobius"/>
    </source>
</evidence>
<keyword evidence="2" id="KW-1133">Transmembrane helix</keyword>
<name>A0A5D4KA09_9BACI</name>
<organism evidence="3 4">
    <name type="scientific">Rossellomorea vietnamensis</name>
    <dbReference type="NCBI Taxonomy" id="218284"/>
    <lineage>
        <taxon>Bacteria</taxon>
        <taxon>Bacillati</taxon>
        <taxon>Bacillota</taxon>
        <taxon>Bacilli</taxon>
        <taxon>Bacillales</taxon>
        <taxon>Bacillaceae</taxon>
        <taxon>Rossellomorea</taxon>
    </lineage>
</organism>
<dbReference type="EMBL" id="VTEH01000024">
    <property type="protein sequence ID" value="TYR72903.1"/>
    <property type="molecule type" value="Genomic_DNA"/>
</dbReference>
<keyword evidence="2" id="KW-0472">Membrane</keyword>
<sequence length="132" mass="15665">MSRERNIRSMENAYVRQQEHKKKVSHHRKKRLFRRLALLFILALTISGFLVSTLISRASVLEEKETQKAQLEARLEKLERQQAILEEEIIKLNDDEYIAKLARRDYFLSDEGEIIFNIPEPEAKKEEEESSH</sequence>
<feature type="transmembrane region" description="Helical" evidence="2">
    <location>
        <begin position="36"/>
        <end position="55"/>
    </location>
</feature>
<dbReference type="AlphaFoldDB" id="A0A5D4KA09"/>
<proteinExistence type="predicted"/>